<accession>A0A0V1EUX0</accession>
<evidence type="ECO:0000313" key="2">
    <source>
        <dbReference type="Proteomes" id="UP000054632"/>
    </source>
</evidence>
<dbReference type="Proteomes" id="UP000054632">
    <property type="component" value="Unassembled WGS sequence"/>
</dbReference>
<protein>
    <submittedName>
        <fullName evidence="1">Uncharacterized protein</fullName>
    </submittedName>
</protein>
<comment type="caution">
    <text evidence="1">The sequence shown here is derived from an EMBL/GenBank/DDBJ whole genome shotgun (WGS) entry which is preliminary data.</text>
</comment>
<organism evidence="1 2">
    <name type="scientific">Trichinella pseudospiralis</name>
    <name type="common">Parasitic roundworm</name>
    <dbReference type="NCBI Taxonomy" id="6337"/>
    <lineage>
        <taxon>Eukaryota</taxon>
        <taxon>Metazoa</taxon>
        <taxon>Ecdysozoa</taxon>
        <taxon>Nematoda</taxon>
        <taxon>Enoplea</taxon>
        <taxon>Dorylaimia</taxon>
        <taxon>Trichinellida</taxon>
        <taxon>Trichinellidae</taxon>
        <taxon>Trichinella</taxon>
    </lineage>
</organism>
<sequence>MLLFLQHNFLKMDKKVWAMGYHKIIAGFIKYNNFIVQSSAKEEIQAYASEWQIKLERCMQFTNCGLGIALGDEIKLAFHDCKNYCISGNWYQAFECSNNSHCVGYQRKAEKMGNDACFRINNPSADLLHYFAFLLNNKFTLSIIMTITTMSPILTAKLHLR</sequence>
<evidence type="ECO:0000313" key="1">
    <source>
        <dbReference type="EMBL" id="KRY77686.1"/>
    </source>
</evidence>
<proteinExistence type="predicted"/>
<name>A0A0V1EUX0_TRIPS</name>
<dbReference type="AlphaFoldDB" id="A0A0V1EUX0"/>
<feature type="non-terminal residue" evidence="1">
    <location>
        <position position="161"/>
    </location>
</feature>
<reference evidence="1 2" key="1">
    <citation type="submission" date="2015-01" db="EMBL/GenBank/DDBJ databases">
        <title>Evolution of Trichinella species and genotypes.</title>
        <authorList>
            <person name="Korhonen P.K."/>
            <person name="Edoardo P."/>
            <person name="Giuseppe L.R."/>
            <person name="Gasser R.B."/>
        </authorList>
    </citation>
    <scope>NUCLEOTIDE SEQUENCE [LARGE SCALE GENOMIC DNA]</scope>
    <source>
        <strain evidence="1">ISS13</strain>
    </source>
</reference>
<gene>
    <name evidence="1" type="ORF">T4A_14432</name>
</gene>
<dbReference type="EMBL" id="JYDR01000006">
    <property type="protein sequence ID" value="KRY77686.1"/>
    <property type="molecule type" value="Genomic_DNA"/>
</dbReference>